<sequence>MVIMNGRLHNEDSPNLSEVDTSMKIEGQNHFDFNANQSMPDPFQCTLQIRANKGEVSFLKNLYSPLLEGIDPTFQFICLEESEEFASSLLEWDGNGAYYDEFNVECPALSVVLFLRESFGRLSAVSVQKNLTTNPWKFHHRIELPKDVRPQITATQDFYQAFHDLPLWSVCPVHYGNELLRFHIVVKNFLRMRAFYELITGKKARDGSTGFCYIPIYTQKGLEIQLSLKCLPQVFSKPSTVARLRFKIPNIDSLMPYLVGCPLPVPNEKGTWLTNDPDGNVIILDEAAPIAKVPSLETSDYETRSVETEFSASSKDSSTTDNIKFSNAFKKITPDFV</sequence>
<reference evidence="4" key="1">
    <citation type="submission" date="2025-08" db="UniProtKB">
        <authorList>
            <consortium name="RefSeq"/>
        </authorList>
    </citation>
    <scope>IDENTIFICATION</scope>
    <source>
        <tissue evidence="4">Tentacle</tissue>
    </source>
</reference>
<evidence type="ECO:0000313" key="3">
    <source>
        <dbReference type="Proteomes" id="UP000515163"/>
    </source>
</evidence>
<dbReference type="FunCoup" id="A0A6P8HTF5">
    <property type="interactions" value="49"/>
</dbReference>
<dbReference type="OrthoDB" id="10023686at2759"/>
<protein>
    <submittedName>
        <fullName evidence="4">Protein FAM124A-like</fullName>
    </submittedName>
</protein>
<dbReference type="GeneID" id="116295862"/>
<name>A0A6P8HTF5_ACTTE</name>
<organism evidence="3 4">
    <name type="scientific">Actinia tenebrosa</name>
    <name type="common">Australian red waratah sea anemone</name>
    <dbReference type="NCBI Taxonomy" id="6105"/>
    <lineage>
        <taxon>Eukaryota</taxon>
        <taxon>Metazoa</taxon>
        <taxon>Cnidaria</taxon>
        <taxon>Anthozoa</taxon>
        <taxon>Hexacorallia</taxon>
        <taxon>Actiniaria</taxon>
        <taxon>Actiniidae</taxon>
        <taxon>Actinia</taxon>
    </lineage>
</organism>
<dbReference type="PANTHER" id="PTHR14715">
    <property type="entry name" value="FAM124 DOMAIN-CONTAINING PROTEIN-RELATED"/>
    <property type="match status" value="1"/>
</dbReference>
<dbReference type="Proteomes" id="UP000515163">
    <property type="component" value="Unplaced"/>
</dbReference>
<gene>
    <name evidence="4" type="primary">LOC116295862</name>
</gene>
<evidence type="ECO:0000259" key="2">
    <source>
        <dbReference type="Pfam" id="PF15067"/>
    </source>
</evidence>
<dbReference type="KEGG" id="aten:116295862"/>
<dbReference type="InParanoid" id="A0A6P8HTF5"/>
<comment type="similarity">
    <text evidence="1">Belongs to the FAM124 family.</text>
</comment>
<dbReference type="InterPro" id="IPR046365">
    <property type="entry name" value="FAM124_dom"/>
</dbReference>
<dbReference type="RefSeq" id="XP_031559679.1">
    <property type="nucleotide sequence ID" value="XM_031703819.1"/>
</dbReference>
<dbReference type="PANTHER" id="PTHR14715:SF6">
    <property type="entry name" value="FAM124 DOMAIN-CONTAINING PROTEIN"/>
    <property type="match status" value="1"/>
</dbReference>
<dbReference type="InterPro" id="IPR029380">
    <property type="entry name" value="FAM124"/>
</dbReference>
<keyword evidence="3" id="KW-1185">Reference proteome</keyword>
<evidence type="ECO:0000313" key="4">
    <source>
        <dbReference type="RefSeq" id="XP_031559679.1"/>
    </source>
</evidence>
<feature type="domain" description="FAM124" evidence="2">
    <location>
        <begin position="45"/>
        <end position="284"/>
    </location>
</feature>
<evidence type="ECO:0000256" key="1">
    <source>
        <dbReference type="ARBA" id="ARBA00006440"/>
    </source>
</evidence>
<accession>A0A6P8HTF5</accession>
<proteinExistence type="inferred from homology"/>
<dbReference type="AlphaFoldDB" id="A0A6P8HTF5"/>
<dbReference type="Pfam" id="PF15067">
    <property type="entry name" value="FAM124"/>
    <property type="match status" value="1"/>
</dbReference>